<proteinExistence type="predicted"/>
<dbReference type="OrthoDB" id="8596508at2"/>
<dbReference type="RefSeq" id="WP_133680271.1">
    <property type="nucleotide sequence ID" value="NZ_SNZP01000006.1"/>
</dbReference>
<evidence type="ECO:0000313" key="2">
    <source>
        <dbReference type="Proteomes" id="UP000295611"/>
    </source>
</evidence>
<gene>
    <name evidence="1" type="ORF">DFP86_106133</name>
</gene>
<sequence length="685" mass="70380">MDRQLIYPGQILPDTTLLQMSKDAMLGLAKLSSALFGGNTLINGFATAPSNPASLQVVVAPGEIYSWQNLDNNAFGSLGADSAHSVMKQGLALDAVSLTLTAPTAYGQSVNYLIQIGFQEQDVNAAVLPYFNIANPQQPLSGQGNNNLPQYTARKDLALVQAKAGIAAASGSQSTPAPDAGFVGAYVVTLNYGQSQITAANIAPFAGAPLLPCGLLQAIQTEGLSFGLDSGSANAYAVNLSPALTARAEGQVLRFKAKNANTGPATLNDGLGAAQLVGGAHAALQGGEIIANGDCWAQWNSSIGSTGGYILLFCTGGAEQVAPATQSQQAMQLGQFTSEPLSFRNLLVNGAMRVAQQYGNASQTPASGTFVLDQWQFGATQAGKINFQQVAGPTSMGFDAYAQFTVASAVTLVASDNINLTQDIESQNLTALAWGTSNAKPVSLQFVVNASVAGLYSVCLRNPMGTRSYPVAFNIPVAGADTLIQIPNIPGDTTGSWILTGTGGGLQVIFGLGQGSATVATPGAWSNGNIVGASGTTQIAQMAGATFKVTGVQLEVGPFCTAFERPTPEAELARCQRYLPCLAASNATSTLPSVLYTLTNTVNMACIFKVQTRIPVTGAVISSPSHFTFTQSAAVSPAVAGFSFAGVDAALITFTGGGLNSSTGMSSYTYFNSVSGKIVFTGAQL</sequence>
<protein>
    <submittedName>
        <fullName evidence="1">Uncharacterized protein</fullName>
    </submittedName>
</protein>
<accession>A0A4R7B6B9</accession>
<name>A0A4R7B6B9_9NEIS</name>
<evidence type="ECO:0000313" key="1">
    <source>
        <dbReference type="EMBL" id="TDR79993.1"/>
    </source>
</evidence>
<dbReference type="Proteomes" id="UP000295611">
    <property type="component" value="Unassembled WGS sequence"/>
</dbReference>
<comment type="caution">
    <text evidence="1">The sequence shown here is derived from an EMBL/GenBank/DDBJ whole genome shotgun (WGS) entry which is preliminary data.</text>
</comment>
<keyword evidence="2" id="KW-1185">Reference proteome</keyword>
<dbReference type="AlphaFoldDB" id="A0A4R7B6B9"/>
<dbReference type="EMBL" id="SNZP01000006">
    <property type="protein sequence ID" value="TDR79993.1"/>
    <property type="molecule type" value="Genomic_DNA"/>
</dbReference>
<organism evidence="1 2">
    <name type="scientific">Paludibacterium purpuratum</name>
    <dbReference type="NCBI Taxonomy" id="1144873"/>
    <lineage>
        <taxon>Bacteria</taxon>
        <taxon>Pseudomonadati</taxon>
        <taxon>Pseudomonadota</taxon>
        <taxon>Betaproteobacteria</taxon>
        <taxon>Neisseriales</taxon>
        <taxon>Chromobacteriaceae</taxon>
        <taxon>Paludibacterium</taxon>
    </lineage>
</organism>
<reference evidence="1 2" key="1">
    <citation type="submission" date="2019-03" db="EMBL/GenBank/DDBJ databases">
        <title>Genomic Encyclopedia of Type Strains, Phase III (KMG-III): the genomes of soil and plant-associated and newly described type strains.</title>
        <authorList>
            <person name="Whitman W."/>
        </authorList>
    </citation>
    <scope>NUCLEOTIDE SEQUENCE [LARGE SCALE GENOMIC DNA]</scope>
    <source>
        <strain evidence="1 2">CECT 8976</strain>
    </source>
</reference>